<organism evidence="2 3">
    <name type="scientific">Portunus trituberculatus</name>
    <name type="common">Swimming crab</name>
    <name type="synonym">Neptunus trituberculatus</name>
    <dbReference type="NCBI Taxonomy" id="210409"/>
    <lineage>
        <taxon>Eukaryota</taxon>
        <taxon>Metazoa</taxon>
        <taxon>Ecdysozoa</taxon>
        <taxon>Arthropoda</taxon>
        <taxon>Crustacea</taxon>
        <taxon>Multicrustacea</taxon>
        <taxon>Malacostraca</taxon>
        <taxon>Eumalacostraca</taxon>
        <taxon>Eucarida</taxon>
        <taxon>Decapoda</taxon>
        <taxon>Pleocyemata</taxon>
        <taxon>Brachyura</taxon>
        <taxon>Eubrachyura</taxon>
        <taxon>Portunoidea</taxon>
        <taxon>Portunidae</taxon>
        <taxon>Portuninae</taxon>
        <taxon>Portunus</taxon>
    </lineage>
</organism>
<feature type="region of interest" description="Disordered" evidence="1">
    <location>
        <begin position="49"/>
        <end position="97"/>
    </location>
</feature>
<sequence>MQRPYAITLEKTRRFARQRIHIARPFRAVKTRSGNIKISAIKAFRHNNRQSAKAASVPCPRPEVTAGRGEQCRSSPFSPLTATGFPTLPDSSPNPQAAAACHTICTTHHRPPGVGVAPCWGLARRRGRGE</sequence>
<name>A0A5B7FKM6_PORTR</name>
<evidence type="ECO:0000256" key="1">
    <source>
        <dbReference type="SAM" id="MobiDB-lite"/>
    </source>
</evidence>
<evidence type="ECO:0000313" key="3">
    <source>
        <dbReference type="Proteomes" id="UP000324222"/>
    </source>
</evidence>
<dbReference type="Proteomes" id="UP000324222">
    <property type="component" value="Unassembled WGS sequence"/>
</dbReference>
<gene>
    <name evidence="2" type="ORF">E2C01_039166</name>
</gene>
<reference evidence="2 3" key="1">
    <citation type="submission" date="2019-05" db="EMBL/GenBank/DDBJ databases">
        <title>Another draft genome of Portunus trituberculatus and its Hox gene families provides insights of decapod evolution.</title>
        <authorList>
            <person name="Jeong J.-H."/>
            <person name="Song I."/>
            <person name="Kim S."/>
            <person name="Choi T."/>
            <person name="Kim D."/>
            <person name="Ryu S."/>
            <person name="Kim W."/>
        </authorList>
    </citation>
    <scope>NUCLEOTIDE SEQUENCE [LARGE SCALE GENOMIC DNA]</scope>
    <source>
        <tissue evidence="2">Muscle</tissue>
    </source>
</reference>
<dbReference type="AlphaFoldDB" id="A0A5B7FKM6"/>
<dbReference type="EMBL" id="VSRR010006743">
    <property type="protein sequence ID" value="MPC45468.1"/>
    <property type="molecule type" value="Genomic_DNA"/>
</dbReference>
<evidence type="ECO:0000313" key="2">
    <source>
        <dbReference type="EMBL" id="MPC45468.1"/>
    </source>
</evidence>
<feature type="compositionally biased region" description="Polar residues" evidence="1">
    <location>
        <begin position="72"/>
        <end position="81"/>
    </location>
</feature>
<protein>
    <submittedName>
        <fullName evidence="2">Uncharacterized protein</fullName>
    </submittedName>
</protein>
<accession>A0A5B7FKM6</accession>
<proteinExistence type="predicted"/>
<comment type="caution">
    <text evidence="2">The sequence shown here is derived from an EMBL/GenBank/DDBJ whole genome shotgun (WGS) entry which is preliminary data.</text>
</comment>
<keyword evidence="3" id="KW-1185">Reference proteome</keyword>